<dbReference type="Gene3D" id="3.40.50.880">
    <property type="match status" value="1"/>
</dbReference>
<sequence length="837" mass="90929">MSFDHPWVLLALLLPLGWAAWEWRGTGRRLALALKAGTFALIVLALSSPRLVVFESKVAVVVLADTSASVSAEDLARASAITTEVERGRGRHWTRVIPFARSTRTTALEEKSKEGWRFRHTAGAAGRGTDLETAIRDGSASLPAGMVPRLLLISDGNENLGSVARAIWQAQQMAIPIDTVALAGRPKPGLRLESVSIPGQVFSGERFPIDVAVEAPRGAHATVELTAEGKTIGSSQMELAAGVNHLRLQANVNAVGAIALAGKIAAQDLGEARFEDSVTLRSPRVLLVSRDPAASEEHIIRALHANQFEVQQAPGGVPAKLDEFQLIVINNWDMESIPLAAKASLEEYVKKGGGLVWIAGEHNIYVDKKGKPEDALERSLPAKLAPPRSPEGTAVVLIIDKSSSMEGRKIELARLAAIGVVENLRPIDSVGVLIFDNSFQWAVPIRKAEDRATIKKLISGITPDGGTQIAPALTEAYQRILPQTAMYKHIVLLTDGISEEGDSMTLTKEAQANHVTISTVGLGQDVNRAFLEKVASNADGKAYFLNDPSGLEQLLLRDVEEHTGVTAVEKAITPKVVKQAEILDGVGMDAAPQLKGYVRFQARPTSDTILMADREDPLLVRWQYGLGRAAVFTSDAKNRWAANWVQWPGFDRLWANVFRDLLPHAPASETTADFDRASEELVVDYHLSRNVEEPTVPPDIFVFGPSDFHAPMKVGKVAAGHYRGRLRIGQNQGLFRVRPLADSRAFPEIGFYRQEDELQEFGNNSQLLRQIASSTGGRFGVRGRDVFDSGGRSIPTTMELWPGLLGLALLLNLMELVLRKWKGLLEALHLAPAPAEA</sequence>
<dbReference type="SUPFAM" id="SSF53300">
    <property type="entry name" value="vWA-like"/>
    <property type="match status" value="2"/>
</dbReference>
<dbReference type="SUPFAM" id="SSF52317">
    <property type="entry name" value="Class I glutamine amidotransferase-like"/>
    <property type="match status" value="1"/>
</dbReference>
<reference evidence="2" key="1">
    <citation type="submission" date="2006-10" db="EMBL/GenBank/DDBJ databases">
        <title>Complete sequence of Solibacter usitatus Ellin6076.</title>
        <authorList>
            <consortium name="US DOE Joint Genome Institute"/>
            <person name="Copeland A."/>
            <person name="Lucas S."/>
            <person name="Lapidus A."/>
            <person name="Barry K."/>
            <person name="Detter J.C."/>
            <person name="Glavina del Rio T."/>
            <person name="Hammon N."/>
            <person name="Israni S."/>
            <person name="Dalin E."/>
            <person name="Tice H."/>
            <person name="Pitluck S."/>
            <person name="Thompson L.S."/>
            <person name="Brettin T."/>
            <person name="Bruce D."/>
            <person name="Han C."/>
            <person name="Tapia R."/>
            <person name="Gilna P."/>
            <person name="Schmutz J."/>
            <person name="Larimer F."/>
            <person name="Land M."/>
            <person name="Hauser L."/>
            <person name="Kyrpides N."/>
            <person name="Mikhailova N."/>
            <person name="Janssen P.H."/>
            <person name="Kuske C.R."/>
            <person name="Richardson P."/>
        </authorList>
    </citation>
    <scope>NUCLEOTIDE SEQUENCE</scope>
    <source>
        <strain evidence="2">Ellin6076</strain>
    </source>
</reference>
<dbReference type="InterPro" id="IPR036465">
    <property type="entry name" value="vWFA_dom_sf"/>
</dbReference>
<name>Q01UI0_SOLUE</name>
<dbReference type="InterPro" id="IPR002035">
    <property type="entry name" value="VWF_A"/>
</dbReference>
<dbReference type="AlphaFoldDB" id="Q01UI0"/>
<dbReference type="InterPro" id="IPR010768">
    <property type="entry name" value="GATase1-like"/>
</dbReference>
<dbReference type="InParanoid" id="Q01UI0"/>
<dbReference type="eggNOG" id="COG2304">
    <property type="taxonomic scope" value="Bacteria"/>
</dbReference>
<evidence type="ECO:0000313" key="2">
    <source>
        <dbReference type="EMBL" id="ABJ86690.1"/>
    </source>
</evidence>
<organism evidence="2">
    <name type="scientific">Solibacter usitatus (strain Ellin6076)</name>
    <dbReference type="NCBI Taxonomy" id="234267"/>
    <lineage>
        <taxon>Bacteria</taxon>
        <taxon>Pseudomonadati</taxon>
        <taxon>Acidobacteriota</taxon>
        <taxon>Terriglobia</taxon>
        <taxon>Bryobacterales</taxon>
        <taxon>Solibacteraceae</taxon>
        <taxon>Candidatus Solibacter</taxon>
    </lineage>
</organism>
<dbReference type="SMART" id="SM00327">
    <property type="entry name" value="VWA"/>
    <property type="match status" value="1"/>
</dbReference>
<dbReference type="Pfam" id="PF00092">
    <property type="entry name" value="VWA"/>
    <property type="match status" value="1"/>
</dbReference>
<dbReference type="PROSITE" id="PS50234">
    <property type="entry name" value="VWFA"/>
    <property type="match status" value="1"/>
</dbReference>
<dbReference type="PANTHER" id="PTHR37947">
    <property type="entry name" value="BLL2462 PROTEIN"/>
    <property type="match status" value="1"/>
</dbReference>
<dbReference type="PANTHER" id="PTHR37947:SF2">
    <property type="entry name" value="VON WILLEBRAND FACTOR TYPE A"/>
    <property type="match status" value="1"/>
</dbReference>
<proteinExistence type="predicted"/>
<dbReference type="KEGG" id="sus:Acid_5743"/>
<gene>
    <name evidence="2" type="ordered locus">Acid_5743</name>
</gene>
<protein>
    <submittedName>
        <fullName evidence="2">von Willebrand factor, type A</fullName>
    </submittedName>
</protein>
<evidence type="ECO:0000259" key="1">
    <source>
        <dbReference type="PROSITE" id="PS50234"/>
    </source>
</evidence>
<dbReference type="EMBL" id="CP000473">
    <property type="protein sequence ID" value="ABJ86690.1"/>
    <property type="molecule type" value="Genomic_DNA"/>
</dbReference>
<dbReference type="eggNOG" id="COG5426">
    <property type="taxonomic scope" value="Bacteria"/>
</dbReference>
<dbReference type="InterPro" id="IPR029062">
    <property type="entry name" value="Class_I_gatase-like"/>
</dbReference>
<feature type="domain" description="VWFA" evidence="1">
    <location>
        <begin position="394"/>
        <end position="559"/>
    </location>
</feature>
<accession>Q01UI0</accession>
<dbReference type="HOGENOM" id="CLU_007196_0_0_0"/>
<dbReference type="STRING" id="234267.Acid_5743"/>
<dbReference type="Gene3D" id="3.40.50.410">
    <property type="entry name" value="von Willebrand factor, type A domain"/>
    <property type="match status" value="2"/>
</dbReference>
<dbReference type="OrthoDB" id="9781333at2"/>
<dbReference type="Pfam" id="PF07090">
    <property type="entry name" value="GATase1_like"/>
    <property type="match status" value="1"/>
</dbReference>